<gene>
    <name evidence="1" type="ORF">CUZ56_01547</name>
</gene>
<name>A0A433SDI4_9BURK</name>
<evidence type="ECO:0000313" key="2">
    <source>
        <dbReference type="Proteomes" id="UP000286947"/>
    </source>
</evidence>
<accession>A0A433SDI4</accession>
<proteinExistence type="predicted"/>
<organism evidence="1 2">
    <name type="scientific">Saezia sanguinis</name>
    <dbReference type="NCBI Taxonomy" id="1965230"/>
    <lineage>
        <taxon>Bacteria</taxon>
        <taxon>Pseudomonadati</taxon>
        <taxon>Pseudomonadota</taxon>
        <taxon>Betaproteobacteria</taxon>
        <taxon>Burkholderiales</taxon>
        <taxon>Saeziaceae</taxon>
        <taxon>Saezia</taxon>
    </lineage>
</organism>
<evidence type="ECO:0000313" key="1">
    <source>
        <dbReference type="EMBL" id="RUS66756.1"/>
    </source>
</evidence>
<sequence length="164" mass="18835">MVMHPHDAKKPRSSQDPLWNVFDIIQHYFYREDGSVNHDDQQATKLVINCMFDLLARLQPDELTAHEKVGIFAAQQYWLQGANELAPLMISISNAIESKITYRRPAVDNRLSCVMQILSVDSDHFNDFPEFLENIRYAGLTDNEIVAVVGKHFSFIPQVKAFKV</sequence>
<dbReference type="EMBL" id="PQSP01000003">
    <property type="protein sequence ID" value="RUS66756.1"/>
    <property type="molecule type" value="Genomic_DNA"/>
</dbReference>
<reference evidence="1 2" key="1">
    <citation type="submission" date="2018-01" db="EMBL/GenBank/DDBJ databases">
        <title>Saezia sanguinis gen. nov., sp. nov., in the order Burkholderiales isolated from human blood.</title>
        <authorList>
            <person name="Medina-Pascual M.J."/>
            <person name="Valdezate S."/>
            <person name="Monzon S."/>
            <person name="Cuesta I."/>
            <person name="Carrasco G."/>
            <person name="Villalon P."/>
            <person name="Saez-Nieto J.A."/>
        </authorList>
    </citation>
    <scope>NUCLEOTIDE SEQUENCE [LARGE SCALE GENOMIC DNA]</scope>
    <source>
        <strain evidence="1 2">CNM695-12</strain>
    </source>
</reference>
<dbReference type="Proteomes" id="UP000286947">
    <property type="component" value="Unassembled WGS sequence"/>
</dbReference>
<dbReference type="AlphaFoldDB" id="A0A433SDI4"/>
<comment type="caution">
    <text evidence="1">The sequence shown here is derived from an EMBL/GenBank/DDBJ whole genome shotgun (WGS) entry which is preliminary data.</text>
</comment>
<dbReference type="RefSeq" id="WP_126979768.1">
    <property type="nucleotide sequence ID" value="NZ_PQSP01000003.1"/>
</dbReference>
<keyword evidence="2" id="KW-1185">Reference proteome</keyword>
<protein>
    <submittedName>
        <fullName evidence="1">Uncharacterized protein</fullName>
    </submittedName>
</protein>